<reference evidence="2" key="1">
    <citation type="journal article" date="2020" name="Stud. Mycol.">
        <title>101 Dothideomycetes genomes: a test case for predicting lifestyles and emergence of pathogens.</title>
        <authorList>
            <person name="Haridas S."/>
            <person name="Albert R."/>
            <person name="Binder M."/>
            <person name="Bloem J."/>
            <person name="Labutti K."/>
            <person name="Salamov A."/>
            <person name="Andreopoulos B."/>
            <person name="Baker S."/>
            <person name="Barry K."/>
            <person name="Bills G."/>
            <person name="Bluhm B."/>
            <person name="Cannon C."/>
            <person name="Castanera R."/>
            <person name="Culley D."/>
            <person name="Daum C."/>
            <person name="Ezra D."/>
            <person name="Gonzalez J."/>
            <person name="Henrissat B."/>
            <person name="Kuo A."/>
            <person name="Liang C."/>
            <person name="Lipzen A."/>
            <person name="Lutzoni F."/>
            <person name="Magnuson J."/>
            <person name="Mondo S."/>
            <person name="Nolan M."/>
            <person name="Ohm R."/>
            <person name="Pangilinan J."/>
            <person name="Park H.-J."/>
            <person name="Ramirez L."/>
            <person name="Alfaro M."/>
            <person name="Sun H."/>
            <person name="Tritt A."/>
            <person name="Yoshinaga Y."/>
            <person name="Zwiers L.-H."/>
            <person name="Turgeon B."/>
            <person name="Goodwin S."/>
            <person name="Spatafora J."/>
            <person name="Crous P."/>
            <person name="Grigoriev I."/>
        </authorList>
    </citation>
    <scope>NUCLEOTIDE SEQUENCE</scope>
    <source>
        <strain evidence="2">CBS 119687</strain>
    </source>
</reference>
<protein>
    <submittedName>
        <fullName evidence="2">Uncharacterized protein</fullName>
    </submittedName>
</protein>
<organism evidence="2 3">
    <name type="scientific">Dothidotthia symphoricarpi CBS 119687</name>
    <dbReference type="NCBI Taxonomy" id="1392245"/>
    <lineage>
        <taxon>Eukaryota</taxon>
        <taxon>Fungi</taxon>
        <taxon>Dikarya</taxon>
        <taxon>Ascomycota</taxon>
        <taxon>Pezizomycotina</taxon>
        <taxon>Dothideomycetes</taxon>
        <taxon>Pleosporomycetidae</taxon>
        <taxon>Pleosporales</taxon>
        <taxon>Dothidotthiaceae</taxon>
        <taxon>Dothidotthia</taxon>
    </lineage>
</organism>
<feature type="signal peptide" evidence="1">
    <location>
        <begin position="1"/>
        <end position="18"/>
    </location>
</feature>
<keyword evidence="1" id="KW-0732">Signal</keyword>
<name>A0A6A6AJW6_9PLEO</name>
<dbReference type="OrthoDB" id="5414836at2759"/>
<dbReference type="AlphaFoldDB" id="A0A6A6AJW6"/>
<evidence type="ECO:0000313" key="3">
    <source>
        <dbReference type="Proteomes" id="UP000799771"/>
    </source>
</evidence>
<gene>
    <name evidence="2" type="ORF">P153DRAFT_415479</name>
</gene>
<feature type="chain" id="PRO_5025429450" evidence="1">
    <location>
        <begin position="19"/>
        <end position="361"/>
    </location>
</feature>
<dbReference type="Proteomes" id="UP000799771">
    <property type="component" value="Unassembled WGS sequence"/>
</dbReference>
<evidence type="ECO:0000256" key="1">
    <source>
        <dbReference type="SAM" id="SignalP"/>
    </source>
</evidence>
<evidence type="ECO:0000313" key="2">
    <source>
        <dbReference type="EMBL" id="KAF2132100.1"/>
    </source>
</evidence>
<keyword evidence="3" id="KW-1185">Reference proteome</keyword>
<dbReference type="RefSeq" id="XP_033526487.1">
    <property type="nucleotide sequence ID" value="XM_033672140.1"/>
</dbReference>
<dbReference type="EMBL" id="ML977501">
    <property type="protein sequence ID" value="KAF2132100.1"/>
    <property type="molecule type" value="Genomic_DNA"/>
</dbReference>
<dbReference type="GeneID" id="54412572"/>
<proteinExistence type="predicted"/>
<accession>A0A6A6AJW6</accession>
<sequence>MLFTPLLTVTALLGITQAQQYGGRYSSSTCGVPTTVTKTCTSTVSIPGFSITKTVTNHASVTKTITNQAYCSATVKTVSMPGFSITKTVTNRASCLAALTKTTTLGGAVSTVTSTIAGANSTITTTRTLAAVTTTVNGMNSTITSTVTGANSTITTTQTLPVITTTIEAVNSTITTTETLPVVTTTIEGVNSTVTTTQLSTTTLPAETVVQNFTTTAITTTTATPACVATSVTPNSWNALSAGDVQIGTFPVLSAIIQETNPNLPQRWVQTVAVCPGNSYVVSLDAVRGTDLSGTAYVRAYADRNMIMEYPVLDDSNTWRGSFFASSASTALVIEFVFYNGEGRKKGMSVSNVQVSPSSRT</sequence>